<keyword evidence="1" id="KW-1133">Transmembrane helix</keyword>
<name>A0A0T5X9T7_9BACT</name>
<dbReference type="InterPro" id="IPR029052">
    <property type="entry name" value="Metallo-depent_PP-like"/>
</dbReference>
<evidence type="ECO:0000259" key="2">
    <source>
        <dbReference type="Pfam" id="PF00149"/>
    </source>
</evidence>
<keyword evidence="4" id="KW-1185">Reference proteome</keyword>
<dbReference type="PANTHER" id="PTHR31302">
    <property type="entry name" value="TRANSMEMBRANE PROTEIN WITH METALLOPHOSPHOESTERASE DOMAIN-RELATED"/>
    <property type="match status" value="1"/>
</dbReference>
<evidence type="ECO:0000256" key="1">
    <source>
        <dbReference type="SAM" id="Phobius"/>
    </source>
</evidence>
<feature type="transmembrane region" description="Helical" evidence="1">
    <location>
        <begin position="68"/>
        <end position="93"/>
    </location>
</feature>
<gene>
    <name evidence="3" type="ORF">HMPREF1705_04384</name>
</gene>
<evidence type="ECO:0000313" key="4">
    <source>
        <dbReference type="Proteomes" id="UP000005273"/>
    </source>
</evidence>
<dbReference type="OrthoDB" id="9780884at2"/>
<dbReference type="RefSeq" id="WP_009202229.1">
    <property type="nucleotide sequence ID" value="NZ_ACJX03000001.1"/>
</dbReference>
<reference evidence="4" key="1">
    <citation type="submission" date="2012-09" db="EMBL/GenBank/DDBJ databases">
        <authorList>
            <person name="Weinstock G."/>
            <person name="Sodergren E."/>
            <person name="Clifton S."/>
            <person name="Fulton L."/>
            <person name="Fulton B."/>
            <person name="Courtney L."/>
            <person name="Fronick C."/>
            <person name="Harrison M."/>
            <person name="Strong C."/>
            <person name="Farmer C."/>
            <person name="Delehaunty K."/>
            <person name="Markovic C."/>
            <person name="Hall O."/>
            <person name="Minx P."/>
            <person name="Tomlinson C."/>
            <person name="Mitreva M."/>
            <person name="Nelson J."/>
            <person name="Hou S."/>
            <person name="Wollam A."/>
            <person name="Pepin K.H."/>
            <person name="Johnson M."/>
            <person name="Bhonagiri V."/>
            <person name="Nash W.E."/>
            <person name="Suruliraj S."/>
            <person name="Warren W."/>
            <person name="Chinwalla A."/>
            <person name="Mardis E.R."/>
            <person name="Wilson R.K."/>
        </authorList>
    </citation>
    <scope>NUCLEOTIDE SEQUENCE [LARGE SCALE GENOMIC DNA]</scope>
    <source>
        <strain evidence="4">OS1</strain>
    </source>
</reference>
<dbReference type="STRING" id="592015.HMPREF1705_04384"/>
<dbReference type="Pfam" id="PF00149">
    <property type="entry name" value="Metallophos"/>
    <property type="match status" value="1"/>
</dbReference>
<evidence type="ECO:0000313" key="3">
    <source>
        <dbReference type="EMBL" id="KRT35121.1"/>
    </source>
</evidence>
<protein>
    <submittedName>
        <fullName evidence="3">Ser/Thr phosphatase family protein</fullName>
    </submittedName>
</protein>
<dbReference type="Gene3D" id="3.60.21.10">
    <property type="match status" value="1"/>
</dbReference>
<comment type="caution">
    <text evidence="3">The sequence shown here is derived from an EMBL/GenBank/DDBJ whole genome shotgun (WGS) entry which is preliminary data.</text>
</comment>
<dbReference type="InterPro" id="IPR051158">
    <property type="entry name" value="Metallophosphoesterase_sf"/>
</dbReference>
<dbReference type="EMBL" id="ACJX03000001">
    <property type="protein sequence ID" value="KRT35121.1"/>
    <property type="molecule type" value="Genomic_DNA"/>
</dbReference>
<proteinExistence type="predicted"/>
<sequence length="387" mass="43091">MGLGLMVFFGSVSLIYFFANYYIYRHISVLCQSPLGKVVLIVLVLAMIAYPCGRLLQAFTSLEDIAKIFAVAGSYYFAFMAYAFLLSLFIDFYRLVSSLFSFMPLLDVTLRAHIWKISVVLIMVLIVIGSINARRTRTVALNLEMPNVNASLDSIRAVAVSDVHVGLFMNNSRIKDLVSKINDLSPDMVLFVGDIVDESVSVAMEESLAEELKQLNAPLGVYAVAGNHEYYAGIEEVEKYLARAGVKLLQDEFAIIENSLILVGRRDITANRIERSKRIPLNEILQEVSKDLPVMVLDHTPVNLDEAASQGVAIQLSGHTHNGQMWPFNLITKLIFEKSWGVLQKDKTLIYISSGYGTWGPPVRLGSMPEIILLNLRFINSVRGGSE</sequence>
<feature type="transmembrane region" description="Helical" evidence="1">
    <location>
        <begin position="35"/>
        <end position="56"/>
    </location>
</feature>
<dbReference type="GO" id="GO:0016787">
    <property type="term" value="F:hydrolase activity"/>
    <property type="evidence" value="ECO:0007669"/>
    <property type="project" value="InterPro"/>
</dbReference>
<organism evidence="3 4">
    <name type="scientific">Acetomicrobium hydrogeniformans ATCC BAA-1850</name>
    <dbReference type="NCBI Taxonomy" id="592015"/>
    <lineage>
        <taxon>Bacteria</taxon>
        <taxon>Thermotogati</taxon>
        <taxon>Synergistota</taxon>
        <taxon>Synergistia</taxon>
        <taxon>Synergistales</taxon>
        <taxon>Acetomicrobiaceae</taxon>
        <taxon>Acetomicrobium</taxon>
    </lineage>
</organism>
<keyword evidence="1" id="KW-0812">Transmembrane</keyword>
<dbReference type="eggNOG" id="COG1408">
    <property type="taxonomic scope" value="Bacteria"/>
</dbReference>
<dbReference type="PANTHER" id="PTHR31302:SF0">
    <property type="entry name" value="TRANSMEMBRANE PROTEIN WITH METALLOPHOSPHOESTERASE DOMAIN"/>
    <property type="match status" value="1"/>
</dbReference>
<dbReference type="Proteomes" id="UP000005273">
    <property type="component" value="Unassembled WGS sequence"/>
</dbReference>
<feature type="domain" description="Calcineurin-like phosphoesterase" evidence="2">
    <location>
        <begin position="156"/>
        <end position="322"/>
    </location>
</feature>
<feature type="transmembrane region" description="Helical" evidence="1">
    <location>
        <begin position="6"/>
        <end position="23"/>
    </location>
</feature>
<accession>A0A0T5X9T7</accession>
<feature type="transmembrane region" description="Helical" evidence="1">
    <location>
        <begin position="114"/>
        <end position="133"/>
    </location>
</feature>
<dbReference type="CDD" id="cd07385">
    <property type="entry name" value="MPP_YkuE_C"/>
    <property type="match status" value="1"/>
</dbReference>
<dbReference type="AlphaFoldDB" id="A0A0T5X9T7"/>
<dbReference type="InterPro" id="IPR004843">
    <property type="entry name" value="Calcineurin-like_PHP"/>
</dbReference>
<dbReference type="SUPFAM" id="SSF56300">
    <property type="entry name" value="Metallo-dependent phosphatases"/>
    <property type="match status" value="1"/>
</dbReference>
<keyword evidence="1" id="KW-0472">Membrane</keyword>